<name>A0A9W6F6V4_9CHLO</name>
<reference evidence="2 3" key="1">
    <citation type="journal article" date="2023" name="Commun. Biol.">
        <title>Reorganization of the ancestral sex-determining regions during the evolution of trioecy in Pleodorina starrii.</title>
        <authorList>
            <person name="Takahashi K."/>
            <person name="Suzuki S."/>
            <person name="Kawai-Toyooka H."/>
            <person name="Yamamoto K."/>
            <person name="Hamaji T."/>
            <person name="Ootsuki R."/>
            <person name="Yamaguchi H."/>
            <person name="Kawachi M."/>
            <person name="Higashiyama T."/>
            <person name="Nozaki H."/>
        </authorList>
    </citation>
    <scope>NUCLEOTIDE SEQUENCE [LARGE SCALE GENOMIC DNA]</scope>
    <source>
        <strain evidence="2 3">NIES-4479</strain>
    </source>
</reference>
<feature type="region of interest" description="Disordered" evidence="1">
    <location>
        <begin position="335"/>
        <end position="361"/>
    </location>
</feature>
<proteinExistence type="predicted"/>
<keyword evidence="3" id="KW-1185">Reference proteome</keyword>
<sequence>MGNKQELTHAQQQYENVLFAAPPVFAHPGNPTGASSGPHRAPTKRPLPIFVKPSRSSRLGAAAAAAAAACGDVDDDTSHPELDDCMLSPGAGARATADANRLLVSLLGAMPGLPGSPTTDGHDTSAPLQLVSRSSGVTSLCGRSAVGPAGSTFSGCAGAPLEVDQPRLSKSQSERLGGGGGGGGIAMVAHGGAAPGGGGDGGAQPTLTRRSVDAAAGAEMLTTRQASQLSFVAPSEDSVGVGTSSMRAAVDAAAAAAAAARNHPTAEVARGGEAAATATSTVGPATATATSSQASPISPFSAFQSGRVLQYGSNSPPLRAQSCSGAAAAGEAAGASGARGGREAGGGAFGREDGQRRRGAEVRQLPRWLSRILRALHVETGPGITRVSAIGGDGSSSSSGGGGGGGSSTGGGGVSGSGGEGKASAGGGSNNGGGGSSGGDRDATGGGDDGESKEGRGGGVGGGGGGDGGAITAAVTATATPAAATVAAASNGRVASGRNPRDSIAAATRLLSTRLSLRSRSSEEPPTSLMASRDSTTVHRARLAQHAKAPAAAARAAVTPAALQAPQQAATTPHDPHGSGANGVIDAVATISTRMLVSVSTPAAPATGVSVTAYVQASTAAAAATSATPAATAAAAAAAVSYDRAEPVQLRQMRFRVTDASASTRPAVPGGPGSGARRRQFSEPGGAELRFTSLSRMLSRSIDGAATGDTDAAADGDDRGRRAGFQTVASARGFVSPRS</sequence>
<feature type="compositionally biased region" description="Gly residues" evidence="1">
    <location>
        <begin position="391"/>
        <end position="438"/>
    </location>
</feature>
<feature type="compositionally biased region" description="Low complexity" evidence="1">
    <location>
        <begin position="546"/>
        <end position="573"/>
    </location>
</feature>
<feature type="compositionally biased region" description="Gly residues" evidence="1">
    <location>
        <begin position="337"/>
        <end position="349"/>
    </location>
</feature>
<feature type="region of interest" description="Disordered" evidence="1">
    <location>
        <begin position="23"/>
        <end position="46"/>
    </location>
</feature>
<feature type="region of interest" description="Disordered" evidence="1">
    <location>
        <begin position="516"/>
        <end position="581"/>
    </location>
</feature>
<evidence type="ECO:0000313" key="3">
    <source>
        <dbReference type="Proteomes" id="UP001165080"/>
    </source>
</evidence>
<evidence type="ECO:0000256" key="1">
    <source>
        <dbReference type="SAM" id="MobiDB-lite"/>
    </source>
</evidence>
<organism evidence="2 3">
    <name type="scientific">Pleodorina starrii</name>
    <dbReference type="NCBI Taxonomy" id="330485"/>
    <lineage>
        <taxon>Eukaryota</taxon>
        <taxon>Viridiplantae</taxon>
        <taxon>Chlorophyta</taxon>
        <taxon>core chlorophytes</taxon>
        <taxon>Chlorophyceae</taxon>
        <taxon>CS clade</taxon>
        <taxon>Chlamydomonadales</taxon>
        <taxon>Volvocaceae</taxon>
        <taxon>Pleodorina</taxon>
    </lineage>
</organism>
<dbReference type="EMBL" id="BRXU01000023">
    <property type="protein sequence ID" value="GLC58513.1"/>
    <property type="molecule type" value="Genomic_DNA"/>
</dbReference>
<feature type="compositionally biased region" description="Low complexity" evidence="1">
    <location>
        <begin position="516"/>
        <end position="529"/>
    </location>
</feature>
<accession>A0A9W6F6V4</accession>
<comment type="caution">
    <text evidence="2">The sequence shown here is derived from an EMBL/GenBank/DDBJ whole genome shotgun (WGS) entry which is preliminary data.</text>
</comment>
<dbReference type="AlphaFoldDB" id="A0A9W6F6V4"/>
<feature type="region of interest" description="Disordered" evidence="1">
    <location>
        <begin position="387"/>
        <end position="464"/>
    </location>
</feature>
<dbReference type="Proteomes" id="UP001165080">
    <property type="component" value="Unassembled WGS sequence"/>
</dbReference>
<evidence type="ECO:0000313" key="2">
    <source>
        <dbReference type="EMBL" id="GLC58513.1"/>
    </source>
</evidence>
<protein>
    <submittedName>
        <fullName evidence="2">Uncharacterized protein</fullName>
    </submittedName>
</protein>
<feature type="compositionally biased region" description="Basic and acidic residues" evidence="1">
    <location>
        <begin position="350"/>
        <end position="361"/>
    </location>
</feature>
<feature type="region of interest" description="Disordered" evidence="1">
    <location>
        <begin position="660"/>
        <end position="687"/>
    </location>
</feature>
<gene>
    <name evidence="2" type="primary">PLEST005314</name>
    <name evidence="2" type="ORF">PLESTB_001369100</name>
</gene>